<proteinExistence type="predicted"/>
<dbReference type="Proteomes" id="UP001162501">
    <property type="component" value="Unassembled WGS sequence"/>
</dbReference>
<feature type="non-terminal residue" evidence="1">
    <location>
        <position position="131"/>
    </location>
</feature>
<protein>
    <submittedName>
        <fullName evidence="1">Uncharacterized protein</fullName>
    </submittedName>
</protein>
<name>A0ACB1KEY8_RANTA</name>
<organism evidence="1 2">
    <name type="scientific">Rangifer tarandus platyrhynchus</name>
    <name type="common">Svalbard reindeer</name>
    <dbReference type="NCBI Taxonomy" id="3082113"/>
    <lineage>
        <taxon>Eukaryota</taxon>
        <taxon>Metazoa</taxon>
        <taxon>Chordata</taxon>
        <taxon>Craniata</taxon>
        <taxon>Vertebrata</taxon>
        <taxon>Euteleostomi</taxon>
        <taxon>Mammalia</taxon>
        <taxon>Eutheria</taxon>
        <taxon>Laurasiatheria</taxon>
        <taxon>Artiodactyla</taxon>
        <taxon>Ruminantia</taxon>
        <taxon>Pecora</taxon>
        <taxon>Cervidae</taxon>
        <taxon>Odocoileinae</taxon>
        <taxon>Rangifer</taxon>
    </lineage>
</organism>
<feature type="non-terminal residue" evidence="1">
    <location>
        <position position="1"/>
    </location>
</feature>
<comment type="caution">
    <text evidence="1">The sequence shown here is derived from an EMBL/GenBank/DDBJ whole genome shotgun (WGS) entry which is preliminary data.</text>
</comment>
<gene>
    <name evidence="1" type="ORF">MRATA1EN22A_LOCUS29159</name>
</gene>
<evidence type="ECO:0000313" key="1">
    <source>
        <dbReference type="EMBL" id="CAM9155131.1"/>
    </source>
</evidence>
<reference evidence="1" key="1">
    <citation type="submission" date="2025-03" db="EMBL/GenBank/DDBJ databases">
        <authorList>
            <consortium name="ELIXIR-Norway"/>
            <consortium name="Elixir Norway"/>
        </authorList>
    </citation>
    <scope>NUCLEOTIDE SEQUENCE</scope>
</reference>
<evidence type="ECO:0000313" key="2">
    <source>
        <dbReference type="Proteomes" id="UP001162501"/>
    </source>
</evidence>
<accession>A0ACB1KEY8</accession>
<sequence length="131" mass="14012">YGCSLPYCDEDGGPLNQLKMSVASILGTWLQFYPEDFLQSPECPCLKMLLAYVELSMPDSDQKQRACNLLAQLETLETTEAEGNSSLPPSEPESPGNPVPALILQPQSPDLSQPRPGNCLSSGALGALQSA</sequence>
<dbReference type="EMBL" id="CATOBB020000416">
    <property type="protein sequence ID" value="CAM9155131.1"/>
    <property type="molecule type" value="Genomic_DNA"/>
</dbReference>